<evidence type="ECO:0000313" key="2">
    <source>
        <dbReference type="Proteomes" id="UP000009226"/>
    </source>
</evidence>
<proteinExistence type="predicted"/>
<organism evidence="1 2">
    <name type="scientific">Desulfotomaculum nigrificans (strain DSM 14880 / VKM B-2319 / CO-1-SRB)</name>
    <name type="common">Desulfotomaculum carboxydivorans</name>
    <dbReference type="NCBI Taxonomy" id="868595"/>
    <lineage>
        <taxon>Bacteria</taxon>
        <taxon>Bacillati</taxon>
        <taxon>Bacillota</taxon>
        <taxon>Clostridia</taxon>
        <taxon>Eubacteriales</taxon>
        <taxon>Desulfotomaculaceae</taxon>
        <taxon>Desulfotomaculum</taxon>
    </lineage>
</organism>
<evidence type="ECO:0008006" key="3">
    <source>
        <dbReference type="Google" id="ProtNLM"/>
    </source>
</evidence>
<sequence length="45" mass="5121">MAQYQITVNQELLHRLFISDNKDSGVAALLKSVLNQFCRLMLPSN</sequence>
<name>F6B6G4_DESCC</name>
<gene>
    <name evidence="1" type="ordered locus">Desca_0339</name>
</gene>
<keyword evidence="2" id="KW-1185">Reference proteome</keyword>
<protein>
    <recommendedName>
        <fullName evidence="3">Transposase</fullName>
    </recommendedName>
</protein>
<dbReference type="AlphaFoldDB" id="F6B6G4"/>
<dbReference type="HOGENOM" id="CLU_3198905_0_0_9"/>
<dbReference type="KEGG" id="dca:Desca_0339"/>
<dbReference type="EMBL" id="CP002736">
    <property type="protein sequence ID" value="AEF93235.1"/>
    <property type="molecule type" value="Genomic_DNA"/>
</dbReference>
<evidence type="ECO:0000313" key="1">
    <source>
        <dbReference type="EMBL" id="AEF93235.1"/>
    </source>
</evidence>
<dbReference type="eggNOG" id="COG3328">
    <property type="taxonomic scope" value="Bacteria"/>
</dbReference>
<reference evidence="1" key="1">
    <citation type="submission" date="2011-05" db="EMBL/GenBank/DDBJ databases">
        <title>Complete sequence of Desulfotomaculum carboxydivorans CO-1-SRB.</title>
        <authorList>
            <consortium name="US DOE Joint Genome Institute"/>
            <person name="Lucas S."/>
            <person name="Han J."/>
            <person name="Lapidus A."/>
            <person name="Cheng J.-F."/>
            <person name="Goodwin L."/>
            <person name="Pitluck S."/>
            <person name="Peters L."/>
            <person name="Mikhailova N."/>
            <person name="Lu M."/>
            <person name="Han C."/>
            <person name="Tapia R."/>
            <person name="Land M."/>
            <person name="Hauser L."/>
            <person name="Kyrpides N."/>
            <person name="Ivanova N."/>
            <person name="Pagani I."/>
            <person name="Stams A."/>
            <person name="Plugge C."/>
            <person name="Muyzer G."/>
            <person name="Kuever J."/>
            <person name="Parshina S."/>
            <person name="Ivanova A."/>
            <person name="Nazina T."/>
            <person name="Woyke T."/>
        </authorList>
    </citation>
    <scope>NUCLEOTIDE SEQUENCE [LARGE SCALE GENOMIC DNA]</scope>
    <source>
        <strain evidence="1">CO-1-SRB</strain>
    </source>
</reference>
<dbReference type="Proteomes" id="UP000009226">
    <property type="component" value="Chromosome"/>
</dbReference>
<accession>F6B6G4</accession>